<protein>
    <recommendedName>
        <fullName evidence="2">G-patch domain-containing protein</fullName>
    </recommendedName>
</protein>
<evidence type="ECO:0000259" key="2">
    <source>
        <dbReference type="PROSITE" id="PS50174"/>
    </source>
</evidence>
<reference evidence="3" key="1">
    <citation type="submission" date="2021-01" db="EMBL/GenBank/DDBJ databases">
        <authorList>
            <person name="Corre E."/>
            <person name="Pelletier E."/>
            <person name="Niang G."/>
            <person name="Scheremetjew M."/>
            <person name="Finn R."/>
            <person name="Kale V."/>
            <person name="Holt S."/>
            <person name="Cochrane G."/>
            <person name="Meng A."/>
            <person name="Brown T."/>
            <person name="Cohen L."/>
        </authorList>
    </citation>
    <scope>NUCLEOTIDE SEQUENCE</scope>
    <source>
        <strain evidence="3">RCC1871</strain>
    </source>
</reference>
<dbReference type="SMART" id="SM00443">
    <property type="entry name" value="G_patch"/>
    <property type="match status" value="1"/>
</dbReference>
<feature type="region of interest" description="Disordered" evidence="1">
    <location>
        <begin position="186"/>
        <end position="228"/>
    </location>
</feature>
<accession>A0A7S3FQ63</accession>
<dbReference type="EMBL" id="HBHZ01005753">
    <property type="protein sequence ID" value="CAE0191350.1"/>
    <property type="molecule type" value="Transcribed_RNA"/>
</dbReference>
<feature type="region of interest" description="Disordered" evidence="1">
    <location>
        <begin position="1"/>
        <end position="89"/>
    </location>
</feature>
<evidence type="ECO:0000256" key="1">
    <source>
        <dbReference type="SAM" id="MobiDB-lite"/>
    </source>
</evidence>
<gene>
    <name evidence="3" type="ORF">CROS1456_LOCUS4440</name>
</gene>
<dbReference type="PANTHER" id="PTHR13288">
    <property type="entry name" value="SPLICING FACTOR 45 SPF45"/>
    <property type="match status" value="1"/>
</dbReference>
<dbReference type="PROSITE" id="PS50174">
    <property type="entry name" value="G_PATCH"/>
    <property type="match status" value="1"/>
</dbReference>
<proteinExistence type="predicted"/>
<feature type="region of interest" description="Disordered" evidence="1">
    <location>
        <begin position="125"/>
        <end position="144"/>
    </location>
</feature>
<organism evidence="3">
    <name type="scientific">Chloropicon roscoffensis</name>
    <dbReference type="NCBI Taxonomy" id="1461544"/>
    <lineage>
        <taxon>Eukaryota</taxon>
        <taxon>Viridiplantae</taxon>
        <taxon>Chlorophyta</taxon>
        <taxon>Chloropicophyceae</taxon>
        <taxon>Chloropicales</taxon>
        <taxon>Chloropicaceae</taxon>
        <taxon>Chloropicon</taxon>
    </lineage>
</organism>
<dbReference type="AlphaFoldDB" id="A0A7S3FQ63"/>
<dbReference type="GO" id="GO:0071011">
    <property type="term" value="C:precatalytic spliceosome"/>
    <property type="evidence" value="ECO:0007669"/>
    <property type="project" value="TreeGrafter"/>
</dbReference>
<dbReference type="InterPro" id="IPR000467">
    <property type="entry name" value="G_patch_dom"/>
</dbReference>
<feature type="domain" description="G-patch" evidence="2">
    <location>
        <begin position="171"/>
        <end position="212"/>
    </location>
</feature>
<name>A0A7S3FQ63_9CHLO</name>
<dbReference type="InterPro" id="IPR040052">
    <property type="entry name" value="RBM17"/>
</dbReference>
<evidence type="ECO:0000313" key="3">
    <source>
        <dbReference type="EMBL" id="CAE0191350.1"/>
    </source>
</evidence>
<dbReference type="Pfam" id="PF01585">
    <property type="entry name" value="G-patch"/>
    <property type="match status" value="1"/>
</dbReference>
<dbReference type="PANTHER" id="PTHR13288:SF8">
    <property type="entry name" value="SPLICING FACTOR 45"/>
    <property type="match status" value="1"/>
</dbReference>
<feature type="compositionally biased region" description="Basic and acidic residues" evidence="1">
    <location>
        <begin position="218"/>
        <end position="228"/>
    </location>
</feature>
<dbReference type="GO" id="GO:0003676">
    <property type="term" value="F:nucleic acid binding"/>
    <property type="evidence" value="ECO:0007669"/>
    <property type="project" value="InterPro"/>
</dbReference>
<dbReference type="GO" id="GO:0045292">
    <property type="term" value="P:mRNA cis splicing, via spliceosome"/>
    <property type="evidence" value="ECO:0007669"/>
    <property type="project" value="InterPro"/>
</dbReference>
<sequence length="228" mass="24511">MDLYGDLPEAKSGPSGSASSSGGYRKTSSALFAAPQALKRRASTAMMARQQQQRQRRRANSSTGALATGPGPTLSDPSPGTGAVSLSAVRDEYDPFEPLDYEVHRAREVAERKRSASELLSALRTASQGLRERPPADHLGVSSGEEAFLRRARLPDPRVRGRAAAPLVPASPTKAERMMLRMGWRRGEGLGKSKQGITTPLECRKTSRTGGMIVSCGEAERDPPRSRP</sequence>
<feature type="compositionally biased region" description="Low complexity" evidence="1">
    <location>
        <begin position="12"/>
        <end position="23"/>
    </location>
</feature>